<dbReference type="PANTHER" id="PTHR33490">
    <property type="entry name" value="BLR5614 PROTEIN-RELATED"/>
    <property type="match status" value="1"/>
</dbReference>
<dbReference type="Gene3D" id="3.10.620.30">
    <property type="match status" value="1"/>
</dbReference>
<gene>
    <name evidence="1" type="ORF">CCR87_16590</name>
</gene>
<proteinExistence type="predicted"/>
<dbReference type="PANTHER" id="PTHR33490:SF7">
    <property type="entry name" value="BLR2979 PROTEIN"/>
    <property type="match status" value="1"/>
</dbReference>
<dbReference type="EMBL" id="NHSD01000332">
    <property type="protein sequence ID" value="MBK5928931.1"/>
    <property type="molecule type" value="Genomic_DNA"/>
</dbReference>
<name>A0A934TNQ3_9RHOB</name>
<protein>
    <submittedName>
        <fullName evidence="1">Transglutaminase</fullName>
    </submittedName>
</protein>
<keyword evidence="2" id="KW-1185">Reference proteome</keyword>
<evidence type="ECO:0000313" key="1">
    <source>
        <dbReference type="EMBL" id="MBK5928931.1"/>
    </source>
</evidence>
<organism evidence="1 2">
    <name type="scientific">Rhodobaculum claviforme</name>
    <dbReference type="NCBI Taxonomy" id="1549854"/>
    <lineage>
        <taxon>Bacteria</taxon>
        <taxon>Pseudomonadati</taxon>
        <taxon>Pseudomonadota</taxon>
        <taxon>Alphaproteobacteria</taxon>
        <taxon>Rhodobacterales</taxon>
        <taxon>Paracoccaceae</taxon>
        <taxon>Rhodobaculum</taxon>
    </lineage>
</organism>
<reference evidence="1" key="1">
    <citation type="submission" date="2017-05" db="EMBL/GenBank/DDBJ databases">
        <authorList>
            <person name="Imhoff J.F."/>
            <person name="Rahn T."/>
            <person name="Kuenzel S."/>
            <person name="Neulinger S.C."/>
        </authorList>
    </citation>
    <scope>NUCLEOTIDE SEQUENCE</scope>
    <source>
        <strain evidence="1">LMG 28126</strain>
    </source>
</reference>
<feature type="non-terminal residue" evidence="1">
    <location>
        <position position="1"/>
    </location>
</feature>
<dbReference type="SUPFAM" id="SSF54001">
    <property type="entry name" value="Cysteine proteinases"/>
    <property type="match status" value="1"/>
</dbReference>
<evidence type="ECO:0000313" key="2">
    <source>
        <dbReference type="Proteomes" id="UP000706333"/>
    </source>
</evidence>
<comment type="caution">
    <text evidence="1">The sequence shown here is derived from an EMBL/GenBank/DDBJ whole genome shotgun (WGS) entry which is preliminary data.</text>
</comment>
<reference evidence="1" key="2">
    <citation type="journal article" date="2020" name="Microorganisms">
        <title>Osmotic Adaptation and Compatible Solute Biosynthesis of Phototrophic Bacteria as Revealed from Genome Analyses.</title>
        <authorList>
            <person name="Imhoff J.F."/>
            <person name="Rahn T."/>
            <person name="Kunzel S."/>
            <person name="Keller A."/>
            <person name="Neulinger S.C."/>
        </authorList>
    </citation>
    <scope>NUCLEOTIDE SEQUENCE</scope>
    <source>
        <strain evidence="1">LMG 28126</strain>
    </source>
</reference>
<dbReference type="Proteomes" id="UP000706333">
    <property type="component" value="Unassembled WGS sequence"/>
</dbReference>
<sequence length="68" mass="7153">MHAWVRAWCGRGLGWVAYDPTNDCLAGVDHITVAVGRDYGDVAPVRGVLRGAGAQASLHRVDVVPLAG</sequence>
<accession>A0A934TNQ3</accession>
<dbReference type="AlphaFoldDB" id="A0A934TNQ3"/>
<dbReference type="InterPro" id="IPR038765">
    <property type="entry name" value="Papain-like_cys_pep_sf"/>
</dbReference>